<proteinExistence type="predicted"/>
<dbReference type="VEuPathDB" id="MicrosporidiaDB:CWI39_0093p0020"/>
<evidence type="ECO:0000313" key="2">
    <source>
        <dbReference type="Proteomes" id="UP000293045"/>
    </source>
</evidence>
<comment type="caution">
    <text evidence="1">The sequence shown here is derived from an EMBL/GenBank/DDBJ whole genome shotgun (WGS) entry which is preliminary data.</text>
</comment>
<protein>
    <submittedName>
        <fullName evidence="1">Uncharacterized protein</fullName>
    </submittedName>
</protein>
<gene>
    <name evidence="1" type="ORF">CWI39_0093p0020</name>
</gene>
<dbReference type="AlphaFoldDB" id="A0A4Q9LLL5"/>
<organism evidence="1 2">
    <name type="scientific">Hamiltosporidium magnivora</name>
    <dbReference type="NCBI Taxonomy" id="148818"/>
    <lineage>
        <taxon>Eukaryota</taxon>
        <taxon>Fungi</taxon>
        <taxon>Fungi incertae sedis</taxon>
        <taxon>Microsporidia</taxon>
        <taxon>Dubosqiidae</taxon>
        <taxon>Hamiltosporidium</taxon>
    </lineage>
</organism>
<accession>A0A4Q9LLL5</accession>
<evidence type="ECO:0000313" key="1">
    <source>
        <dbReference type="EMBL" id="TBU09219.1"/>
    </source>
</evidence>
<dbReference type="EMBL" id="PIXR01000093">
    <property type="protein sequence ID" value="TBU09219.1"/>
    <property type="molecule type" value="Genomic_DNA"/>
</dbReference>
<reference evidence="1 2" key="1">
    <citation type="submission" date="2017-12" db="EMBL/GenBank/DDBJ databases">
        <authorList>
            <person name="Pombert J.-F."/>
            <person name="Haag K.L."/>
            <person name="Ebert D."/>
        </authorList>
    </citation>
    <scope>NUCLEOTIDE SEQUENCE [LARGE SCALE GENOMIC DNA]</scope>
    <source>
        <strain evidence="1">IL-BN-2</strain>
    </source>
</reference>
<sequence length="53" mass="6507">MTPKFYINFRSHTTFYAYLKRHENLLFLHLYLDLFSYLLDKLHNILICIDIPS</sequence>
<name>A0A4Q9LLL5_9MICR</name>
<dbReference type="Proteomes" id="UP000293045">
    <property type="component" value="Unassembled WGS sequence"/>
</dbReference>